<organism evidence="2 3">
    <name type="scientific">Phytohabitans flavus</name>
    <dbReference type="NCBI Taxonomy" id="1076124"/>
    <lineage>
        <taxon>Bacteria</taxon>
        <taxon>Bacillati</taxon>
        <taxon>Actinomycetota</taxon>
        <taxon>Actinomycetes</taxon>
        <taxon>Micromonosporales</taxon>
        <taxon>Micromonosporaceae</taxon>
    </lineage>
</organism>
<keyword evidence="3" id="KW-1185">Reference proteome</keyword>
<dbReference type="Proteomes" id="UP000502508">
    <property type="component" value="Chromosome"/>
</dbReference>
<gene>
    <name evidence="2" type="ORF">Pflav_021500</name>
</gene>
<dbReference type="EMBL" id="AP022870">
    <property type="protein sequence ID" value="BCB75740.1"/>
    <property type="molecule type" value="Genomic_DNA"/>
</dbReference>
<reference evidence="2 3" key="2">
    <citation type="submission" date="2020-03" db="EMBL/GenBank/DDBJ databases">
        <authorList>
            <person name="Ichikawa N."/>
            <person name="Kimura A."/>
            <person name="Kitahashi Y."/>
            <person name="Uohara A."/>
        </authorList>
    </citation>
    <scope>NUCLEOTIDE SEQUENCE [LARGE SCALE GENOMIC DNA]</scope>
    <source>
        <strain evidence="2 3">NBRC 107702</strain>
    </source>
</reference>
<evidence type="ECO:0000313" key="2">
    <source>
        <dbReference type="EMBL" id="BCB75740.1"/>
    </source>
</evidence>
<evidence type="ECO:0000256" key="1">
    <source>
        <dbReference type="SAM" id="MobiDB-lite"/>
    </source>
</evidence>
<dbReference type="KEGG" id="pfla:Pflav_021500"/>
<name>A0A6F8XPK4_9ACTN</name>
<feature type="region of interest" description="Disordered" evidence="1">
    <location>
        <begin position="621"/>
        <end position="647"/>
    </location>
</feature>
<proteinExistence type="predicted"/>
<accession>A0A6F8XPK4</accession>
<protein>
    <submittedName>
        <fullName evidence="2">Uncharacterized protein</fullName>
    </submittedName>
</protein>
<dbReference type="AlphaFoldDB" id="A0A6F8XPK4"/>
<reference evidence="2 3" key="1">
    <citation type="submission" date="2020-03" db="EMBL/GenBank/DDBJ databases">
        <title>Whole genome shotgun sequence of Phytohabitans flavus NBRC 107702.</title>
        <authorList>
            <person name="Komaki H."/>
            <person name="Tamura T."/>
        </authorList>
    </citation>
    <scope>NUCLEOTIDE SEQUENCE [LARGE SCALE GENOMIC DNA]</scope>
    <source>
        <strain evidence="2 3">NBRC 107702</strain>
    </source>
</reference>
<evidence type="ECO:0000313" key="3">
    <source>
        <dbReference type="Proteomes" id="UP000502508"/>
    </source>
</evidence>
<sequence>MAPVQPLTLDDLDPKPRPLDLLADAASPADLARRLGRYLLAPGRRPQQVGPDATARLLPAPTTPLAAGEVYLADVLELLETVSATLRAARPAHASDLDAPVSTSDNDRVELTDLAGRAARAYQDLVDLRNAVTAGLTATPPTVDVLAGRLVEAASFGIGGALPPVNADADALVRQATEILAELNRRVDAAATPANAGTDEQVACVKAIFGRDFVVVPRFTVADPAALARAFSGTDSGGAAGQDPLAWFARMARVRPAVEQAETLALYGQALGTGAGLALAVGQFPASAQGNTQRWVGLPPASPDQAVAANAASVVALGAPPAGATLAALVLDQWSEVVPSRRETTAVAYHFDAPSTQAPQAILLAVPGRPATGNWTVEELVNTVRETLDLAVVRSADPVSLGSFEHLVAGALTLPNWGPGEASTVDAGRLATPPAGYGVPQTVGEPVLQSVAFNYPSSAPSMTAVRQGRQVSGIVATGLRLRGTDRQTRWQIDAVPPNTTDASRYLDVYTGSSNNPDTSANLTVRAHADTPPGEYRLTVVTGSGQSSRPIHVLQRFHVNPTVNPGMLRQEQWGYVADPLTVTGRRFTESGMTVTSDHRAVRGTVAFMNATTARLYLRVDGSPRPPVVWDPTEPGAPHKPPEPPEPYRQSVTVKLTITGVAENGETADDVVKYVYITLDALHWREAGIQ</sequence>